<reference evidence="1 2" key="3">
    <citation type="journal article" date="2013" name="Rice">
        <title>Improvement of the Oryza sativa Nipponbare reference genome using next generation sequence and optical map data.</title>
        <authorList>
            <person name="Kawahara Y."/>
            <person name="de la Bastide M."/>
            <person name="Hamilton J.P."/>
            <person name="Kanamori H."/>
            <person name="McCombie W.R."/>
            <person name="Ouyang S."/>
            <person name="Schwartz D.C."/>
            <person name="Tanaka T."/>
            <person name="Wu J."/>
            <person name="Zhou S."/>
            <person name="Childs K.L."/>
            <person name="Davidson R.M."/>
            <person name="Lin H."/>
            <person name="Quesada-Ocampo L."/>
            <person name="Vaillancourt B."/>
            <person name="Sakai H."/>
            <person name="Lee S.S."/>
            <person name="Kim J."/>
            <person name="Numa H."/>
            <person name="Itoh T."/>
            <person name="Buell C.R."/>
            <person name="Matsumoto T."/>
        </authorList>
    </citation>
    <scope>NUCLEOTIDE SEQUENCE [LARGE SCALE GENOMIC DNA]</scope>
    <source>
        <strain evidence="2">cv. Nipponbare</strain>
    </source>
</reference>
<dbReference type="AlphaFoldDB" id="A0A0P0V5Y2"/>
<evidence type="ECO:0000313" key="1">
    <source>
        <dbReference type="EMBL" id="BAS73440.1"/>
    </source>
</evidence>
<name>A0A0P0V5Y2_ORYSJ</name>
<keyword evidence="2" id="KW-1185">Reference proteome</keyword>
<sequence>YLKALFNNTTYLHANSNHVYFTDCNDMMNQSLFLVGEIGGNDYNHPLMGGVSIRKIRSFTPSIIAKISSTITVSNMPMDIHTYI</sequence>
<reference evidence="2" key="1">
    <citation type="journal article" date="2005" name="Nature">
        <title>The map-based sequence of the rice genome.</title>
        <authorList>
            <consortium name="International rice genome sequencing project (IRGSP)"/>
            <person name="Matsumoto T."/>
            <person name="Wu J."/>
            <person name="Kanamori H."/>
            <person name="Katayose Y."/>
            <person name="Fujisawa M."/>
            <person name="Namiki N."/>
            <person name="Mizuno H."/>
            <person name="Yamamoto K."/>
            <person name="Antonio B.A."/>
            <person name="Baba T."/>
            <person name="Sakata K."/>
            <person name="Nagamura Y."/>
            <person name="Aoki H."/>
            <person name="Arikawa K."/>
            <person name="Arita K."/>
            <person name="Bito T."/>
            <person name="Chiden Y."/>
            <person name="Fujitsuka N."/>
            <person name="Fukunaka R."/>
            <person name="Hamada M."/>
            <person name="Harada C."/>
            <person name="Hayashi A."/>
            <person name="Hijishita S."/>
            <person name="Honda M."/>
            <person name="Hosokawa S."/>
            <person name="Ichikawa Y."/>
            <person name="Idonuma A."/>
            <person name="Iijima M."/>
            <person name="Ikeda M."/>
            <person name="Ikeno M."/>
            <person name="Ito K."/>
            <person name="Ito S."/>
            <person name="Ito T."/>
            <person name="Ito Y."/>
            <person name="Ito Y."/>
            <person name="Iwabuchi A."/>
            <person name="Kamiya K."/>
            <person name="Karasawa W."/>
            <person name="Kurita K."/>
            <person name="Katagiri S."/>
            <person name="Kikuta A."/>
            <person name="Kobayashi H."/>
            <person name="Kobayashi N."/>
            <person name="Machita K."/>
            <person name="Maehara T."/>
            <person name="Masukawa M."/>
            <person name="Mizubayashi T."/>
            <person name="Mukai Y."/>
            <person name="Nagasaki H."/>
            <person name="Nagata Y."/>
            <person name="Naito S."/>
            <person name="Nakashima M."/>
            <person name="Nakama Y."/>
            <person name="Nakamichi Y."/>
            <person name="Nakamura M."/>
            <person name="Meguro A."/>
            <person name="Negishi M."/>
            <person name="Ohta I."/>
            <person name="Ohta T."/>
            <person name="Okamoto M."/>
            <person name="Ono N."/>
            <person name="Saji S."/>
            <person name="Sakaguchi M."/>
            <person name="Sakai K."/>
            <person name="Shibata M."/>
            <person name="Shimokawa T."/>
            <person name="Song J."/>
            <person name="Takazaki Y."/>
            <person name="Terasawa K."/>
            <person name="Tsugane M."/>
            <person name="Tsuji K."/>
            <person name="Ueda S."/>
            <person name="Waki K."/>
            <person name="Yamagata H."/>
            <person name="Yamamoto M."/>
            <person name="Yamamoto S."/>
            <person name="Yamane H."/>
            <person name="Yoshiki S."/>
            <person name="Yoshihara R."/>
            <person name="Yukawa K."/>
            <person name="Zhong H."/>
            <person name="Yano M."/>
            <person name="Yuan Q."/>
            <person name="Ouyang S."/>
            <person name="Liu J."/>
            <person name="Jones K.M."/>
            <person name="Gansberger K."/>
            <person name="Moffat K."/>
            <person name="Hill J."/>
            <person name="Bera J."/>
            <person name="Fadrosh D."/>
            <person name="Jin S."/>
            <person name="Johri S."/>
            <person name="Kim M."/>
            <person name="Overton L."/>
            <person name="Reardon M."/>
            <person name="Tsitrin T."/>
            <person name="Vuong H."/>
            <person name="Weaver B."/>
            <person name="Ciecko A."/>
            <person name="Tallon L."/>
            <person name="Jackson J."/>
            <person name="Pai G."/>
            <person name="Aken S.V."/>
            <person name="Utterback T."/>
            <person name="Reidmuller S."/>
            <person name="Feldblyum T."/>
            <person name="Hsiao J."/>
            <person name="Zismann V."/>
            <person name="Iobst S."/>
            <person name="de Vazeille A.R."/>
            <person name="Buell C.R."/>
            <person name="Ying K."/>
            <person name="Li Y."/>
            <person name="Lu T."/>
            <person name="Huang Y."/>
            <person name="Zhao Q."/>
            <person name="Feng Q."/>
            <person name="Zhang L."/>
            <person name="Zhu J."/>
            <person name="Weng Q."/>
            <person name="Mu J."/>
            <person name="Lu Y."/>
            <person name="Fan D."/>
            <person name="Liu Y."/>
            <person name="Guan J."/>
            <person name="Zhang Y."/>
            <person name="Yu S."/>
            <person name="Liu X."/>
            <person name="Zhang Y."/>
            <person name="Hong G."/>
            <person name="Han B."/>
            <person name="Choisne N."/>
            <person name="Demange N."/>
            <person name="Orjeda G."/>
            <person name="Samain S."/>
            <person name="Cattolico L."/>
            <person name="Pelletier E."/>
            <person name="Couloux A."/>
            <person name="Segurens B."/>
            <person name="Wincker P."/>
            <person name="D'Hont A."/>
            <person name="Scarpelli C."/>
            <person name="Weissenbach J."/>
            <person name="Salanoubat M."/>
            <person name="Quetier F."/>
            <person name="Yu Y."/>
            <person name="Kim H.R."/>
            <person name="Rambo T."/>
            <person name="Currie J."/>
            <person name="Collura K."/>
            <person name="Luo M."/>
            <person name="Yang T."/>
            <person name="Ammiraju J.S.S."/>
            <person name="Engler F."/>
            <person name="Soderlund C."/>
            <person name="Wing R.A."/>
            <person name="Palmer L.E."/>
            <person name="de la Bastide M."/>
            <person name="Spiegel L."/>
            <person name="Nascimento L."/>
            <person name="Zutavern T."/>
            <person name="O'Shaughnessy A."/>
            <person name="Dike S."/>
            <person name="Dedhia N."/>
            <person name="Preston R."/>
            <person name="Balija V."/>
            <person name="McCombie W.R."/>
            <person name="Chow T."/>
            <person name="Chen H."/>
            <person name="Chung M."/>
            <person name="Chen C."/>
            <person name="Shaw J."/>
            <person name="Wu H."/>
            <person name="Hsiao K."/>
            <person name="Chao Y."/>
            <person name="Chu M."/>
            <person name="Cheng C."/>
            <person name="Hour A."/>
            <person name="Lee P."/>
            <person name="Lin S."/>
            <person name="Lin Y."/>
            <person name="Liou J."/>
            <person name="Liu S."/>
            <person name="Hsing Y."/>
            <person name="Raghuvanshi S."/>
            <person name="Mohanty A."/>
            <person name="Bharti A.K."/>
            <person name="Gaur A."/>
            <person name="Gupta V."/>
            <person name="Kumar D."/>
            <person name="Ravi V."/>
            <person name="Vij S."/>
            <person name="Kapur A."/>
            <person name="Khurana P."/>
            <person name="Khurana P."/>
            <person name="Khurana J.P."/>
            <person name="Tyagi A.K."/>
            <person name="Gaikwad K."/>
            <person name="Singh A."/>
            <person name="Dalal V."/>
            <person name="Srivastava S."/>
            <person name="Dixit A."/>
            <person name="Pal A.K."/>
            <person name="Ghazi I.A."/>
            <person name="Yadav M."/>
            <person name="Pandit A."/>
            <person name="Bhargava A."/>
            <person name="Sureshbabu K."/>
            <person name="Batra K."/>
            <person name="Sharma T.R."/>
            <person name="Mohapatra T."/>
            <person name="Singh N.K."/>
            <person name="Messing J."/>
            <person name="Nelson A.B."/>
            <person name="Fuks G."/>
            <person name="Kavchok S."/>
            <person name="Keizer G."/>
            <person name="Linton E."/>
            <person name="Llaca V."/>
            <person name="Song R."/>
            <person name="Tanyolac B."/>
            <person name="Young S."/>
            <person name="Ho-Il K."/>
            <person name="Hahn J.H."/>
            <person name="Sangsakoo G."/>
            <person name="Vanavichit A."/>
            <person name="de Mattos Luiz.A.T."/>
            <person name="Zimmer P.D."/>
            <person name="Malone G."/>
            <person name="Dellagostin O."/>
            <person name="de Oliveira A.C."/>
            <person name="Bevan M."/>
            <person name="Bancroft I."/>
            <person name="Minx P."/>
            <person name="Cordum H."/>
            <person name="Wilson R."/>
            <person name="Cheng Z."/>
            <person name="Jin W."/>
            <person name="Jiang J."/>
            <person name="Leong S.A."/>
            <person name="Iwama H."/>
            <person name="Gojobori T."/>
            <person name="Itoh T."/>
            <person name="Niimura Y."/>
            <person name="Fujii Y."/>
            <person name="Habara T."/>
            <person name="Sakai H."/>
            <person name="Sato Y."/>
            <person name="Wilson G."/>
            <person name="Kumar K."/>
            <person name="McCouch S."/>
            <person name="Juretic N."/>
            <person name="Hoen D."/>
            <person name="Wright S."/>
            <person name="Bruskiewich R."/>
            <person name="Bureau T."/>
            <person name="Miyao A."/>
            <person name="Hirochika H."/>
            <person name="Nishikawa T."/>
            <person name="Kadowaki K."/>
            <person name="Sugiura M."/>
            <person name="Burr B."/>
            <person name="Sasaki T."/>
        </authorList>
    </citation>
    <scope>NUCLEOTIDE SEQUENCE [LARGE SCALE GENOMIC DNA]</scope>
    <source>
        <strain evidence="2">cv. Nipponbare</strain>
    </source>
</reference>
<dbReference type="EMBL" id="AP014957">
    <property type="protein sequence ID" value="BAS73440.1"/>
    <property type="molecule type" value="Genomic_DNA"/>
</dbReference>
<organism evidence="1 2">
    <name type="scientific">Oryza sativa subsp. japonica</name>
    <name type="common">Rice</name>
    <dbReference type="NCBI Taxonomy" id="39947"/>
    <lineage>
        <taxon>Eukaryota</taxon>
        <taxon>Viridiplantae</taxon>
        <taxon>Streptophyta</taxon>
        <taxon>Embryophyta</taxon>
        <taxon>Tracheophyta</taxon>
        <taxon>Spermatophyta</taxon>
        <taxon>Magnoliopsida</taxon>
        <taxon>Liliopsida</taxon>
        <taxon>Poales</taxon>
        <taxon>Poaceae</taxon>
        <taxon>BOP clade</taxon>
        <taxon>Oryzoideae</taxon>
        <taxon>Oryzeae</taxon>
        <taxon>Oryzinae</taxon>
        <taxon>Oryza</taxon>
        <taxon>Oryza sativa</taxon>
    </lineage>
</organism>
<reference evidence="1 2" key="2">
    <citation type="journal article" date="2013" name="Plant Cell Physiol.">
        <title>Rice Annotation Project Database (RAP-DB): an integrative and interactive database for rice genomics.</title>
        <authorList>
            <person name="Sakai H."/>
            <person name="Lee S.S."/>
            <person name="Tanaka T."/>
            <person name="Numa H."/>
            <person name="Kim J."/>
            <person name="Kawahara Y."/>
            <person name="Wakimoto H."/>
            <person name="Yang C.C."/>
            <person name="Iwamoto M."/>
            <person name="Abe T."/>
            <person name="Yamada Y."/>
            <person name="Muto A."/>
            <person name="Inokuchi H."/>
            <person name="Ikemura T."/>
            <person name="Matsumoto T."/>
            <person name="Sasaki T."/>
            <person name="Itoh T."/>
        </authorList>
    </citation>
    <scope>NUCLEOTIDE SEQUENCE [LARGE SCALE GENOMIC DNA]</scope>
    <source>
        <strain evidence="2">cv. Nipponbare</strain>
    </source>
</reference>
<evidence type="ECO:0000313" key="2">
    <source>
        <dbReference type="Proteomes" id="UP000059680"/>
    </source>
</evidence>
<dbReference type="Gramene" id="Os01t0650200-03">
    <property type="protein sequence ID" value="Os01t0650200-03"/>
    <property type="gene ID" value="Os01g0650200"/>
</dbReference>
<accession>A0A0P0V5Y2</accession>
<feature type="non-terminal residue" evidence="1">
    <location>
        <position position="1"/>
    </location>
</feature>
<protein>
    <submittedName>
        <fullName evidence="1">Os01g0650200 protein</fullName>
    </submittedName>
</protein>
<proteinExistence type="predicted"/>
<gene>
    <name evidence="1" type="ordered locus">Os01g0650200</name>
    <name evidence="1" type="ORF">OSNPB_010650200</name>
</gene>
<dbReference type="Proteomes" id="UP000059680">
    <property type="component" value="Chromosome 1"/>
</dbReference>
<dbReference type="ExpressionAtlas" id="A0A0P0V5Y2">
    <property type="expression patterns" value="baseline and differential"/>
</dbReference>